<reference evidence="1 2" key="1">
    <citation type="submission" date="2021-01" db="EMBL/GenBank/DDBJ databases">
        <title>Biogeographic distribution of Paracoccus.</title>
        <authorList>
            <person name="Hollensteiner J."/>
            <person name="Leineberger J."/>
            <person name="Brinkhoff T."/>
            <person name="Daniel R."/>
        </authorList>
    </citation>
    <scope>NUCLEOTIDE SEQUENCE [LARGE SCALE GENOMIC DNA]</scope>
    <source>
        <strain evidence="1 2">LMG25392</strain>
    </source>
</reference>
<keyword evidence="2" id="KW-1185">Reference proteome</keyword>
<dbReference type="RefSeq" id="WP_272860024.1">
    <property type="nucleotide sequence ID" value="NZ_CP067134.1"/>
</dbReference>
<name>A0ABY7SY88_9RHOB</name>
<gene>
    <name evidence="1" type="ORF">JHW45_05975</name>
</gene>
<dbReference type="InterPro" id="IPR015001">
    <property type="entry name" value="DUF1850"/>
</dbReference>
<sequence>MTGCLLAGLTALALQGSDFRLEWTHSVEHVAWREEWRIEGDRLHLIRAAVKGSGAGMEPGQDAVLRDGWWQWTPDLAPQAELLLAASGATGGGWRICDGKRCQELGQAAGGPIRLRPCPRARK</sequence>
<evidence type="ECO:0000313" key="1">
    <source>
        <dbReference type="EMBL" id="WCR11906.1"/>
    </source>
</evidence>
<proteinExistence type="predicted"/>
<organism evidence="1 2">
    <name type="scientific">Paracoccus stylophorae</name>
    <dbReference type="NCBI Taxonomy" id="659350"/>
    <lineage>
        <taxon>Bacteria</taxon>
        <taxon>Pseudomonadati</taxon>
        <taxon>Pseudomonadota</taxon>
        <taxon>Alphaproteobacteria</taxon>
        <taxon>Rhodobacterales</taxon>
        <taxon>Paracoccaceae</taxon>
        <taxon>Paracoccus</taxon>
    </lineage>
</organism>
<dbReference type="EMBL" id="CP067134">
    <property type="protein sequence ID" value="WCR11906.1"/>
    <property type="molecule type" value="Genomic_DNA"/>
</dbReference>
<accession>A0ABY7SY88</accession>
<dbReference type="Proteomes" id="UP001218412">
    <property type="component" value="Chromosome"/>
</dbReference>
<protein>
    <submittedName>
        <fullName evidence="1">DUF1850 domain-containing protein</fullName>
    </submittedName>
</protein>
<dbReference type="Pfam" id="PF08905">
    <property type="entry name" value="DUF1850"/>
    <property type="match status" value="1"/>
</dbReference>
<evidence type="ECO:0000313" key="2">
    <source>
        <dbReference type="Proteomes" id="UP001218412"/>
    </source>
</evidence>